<dbReference type="InterPro" id="IPR001626">
    <property type="entry name" value="ABC_TroCD"/>
</dbReference>
<comment type="similarity">
    <text evidence="2 6">Belongs to the ABC-3 integral membrane protein family.</text>
</comment>
<dbReference type="AlphaFoldDB" id="A0A1H7NA61"/>
<evidence type="ECO:0000256" key="3">
    <source>
        <dbReference type="ARBA" id="ARBA00022692"/>
    </source>
</evidence>
<dbReference type="EMBL" id="FOAN01000003">
    <property type="protein sequence ID" value="SEL20393.1"/>
    <property type="molecule type" value="Genomic_DNA"/>
</dbReference>
<evidence type="ECO:0000256" key="6">
    <source>
        <dbReference type="RuleBase" id="RU003943"/>
    </source>
</evidence>
<protein>
    <submittedName>
        <fullName evidence="8">Zinc/manganese transport system permease protein</fullName>
    </submittedName>
</protein>
<dbReference type="STRING" id="1036779.SAMN04515666_10365"/>
<feature type="transmembrane region" description="Helical" evidence="7">
    <location>
        <begin position="71"/>
        <end position="90"/>
    </location>
</feature>
<evidence type="ECO:0000256" key="1">
    <source>
        <dbReference type="ARBA" id="ARBA00004141"/>
    </source>
</evidence>
<feature type="transmembrane region" description="Helical" evidence="7">
    <location>
        <begin position="39"/>
        <end position="59"/>
    </location>
</feature>
<name>A0A1H7NA61_9HYPH</name>
<keyword evidence="5 7" id="KW-0472">Membrane</keyword>
<dbReference type="GO" id="GO:0043190">
    <property type="term" value="C:ATP-binding cassette (ABC) transporter complex"/>
    <property type="evidence" value="ECO:0007669"/>
    <property type="project" value="InterPro"/>
</dbReference>
<reference evidence="9" key="1">
    <citation type="submission" date="2016-10" db="EMBL/GenBank/DDBJ databases">
        <authorList>
            <person name="Varghese N."/>
            <person name="Submissions S."/>
        </authorList>
    </citation>
    <scope>NUCLEOTIDE SEQUENCE [LARGE SCALE GENOMIC DNA]</scope>
    <source>
        <strain evidence="9">LMG 26383,CCUG 61248,R- 45681</strain>
    </source>
</reference>
<keyword evidence="9" id="KW-1185">Reference proteome</keyword>
<evidence type="ECO:0000313" key="8">
    <source>
        <dbReference type="EMBL" id="SEL20393.1"/>
    </source>
</evidence>
<feature type="transmembrane region" description="Helical" evidence="7">
    <location>
        <begin position="247"/>
        <end position="269"/>
    </location>
</feature>
<comment type="subcellular location">
    <subcellularLocation>
        <location evidence="6">Cell membrane</location>
        <topology evidence="6">Multi-pass membrane protein</topology>
    </subcellularLocation>
    <subcellularLocation>
        <location evidence="1">Membrane</location>
        <topology evidence="1">Multi-pass membrane protein</topology>
    </subcellularLocation>
</comment>
<dbReference type="Pfam" id="PF00950">
    <property type="entry name" value="ABC-3"/>
    <property type="match status" value="1"/>
</dbReference>
<evidence type="ECO:0000256" key="4">
    <source>
        <dbReference type="ARBA" id="ARBA00022989"/>
    </source>
</evidence>
<proteinExistence type="inferred from homology"/>
<dbReference type="Gene3D" id="1.10.3470.10">
    <property type="entry name" value="ABC transporter involved in vitamin B12 uptake, BtuC"/>
    <property type="match status" value="1"/>
</dbReference>
<organism evidence="8 9">
    <name type="scientific">Bosea lupini</name>
    <dbReference type="NCBI Taxonomy" id="1036779"/>
    <lineage>
        <taxon>Bacteria</taxon>
        <taxon>Pseudomonadati</taxon>
        <taxon>Pseudomonadota</taxon>
        <taxon>Alphaproteobacteria</taxon>
        <taxon>Hyphomicrobiales</taxon>
        <taxon>Boseaceae</taxon>
        <taxon>Bosea</taxon>
    </lineage>
</organism>
<dbReference type="InterPro" id="IPR037294">
    <property type="entry name" value="ABC_BtuC-like"/>
</dbReference>
<keyword evidence="3 6" id="KW-0812">Transmembrane</keyword>
<evidence type="ECO:0000256" key="5">
    <source>
        <dbReference type="ARBA" id="ARBA00023136"/>
    </source>
</evidence>
<evidence type="ECO:0000256" key="7">
    <source>
        <dbReference type="SAM" id="Phobius"/>
    </source>
</evidence>
<evidence type="ECO:0000313" key="9">
    <source>
        <dbReference type="Proteomes" id="UP000199664"/>
    </source>
</evidence>
<feature type="transmembrane region" description="Helical" evidence="7">
    <location>
        <begin position="121"/>
        <end position="140"/>
    </location>
</feature>
<evidence type="ECO:0000256" key="2">
    <source>
        <dbReference type="ARBA" id="ARBA00008034"/>
    </source>
</evidence>
<dbReference type="GO" id="GO:0010043">
    <property type="term" value="P:response to zinc ion"/>
    <property type="evidence" value="ECO:0007669"/>
    <property type="project" value="TreeGrafter"/>
</dbReference>
<gene>
    <name evidence="8" type="ORF">SAMN04515666_10365</name>
</gene>
<keyword evidence="6" id="KW-0813">Transport</keyword>
<feature type="transmembrane region" description="Helical" evidence="7">
    <location>
        <begin position="200"/>
        <end position="218"/>
    </location>
</feature>
<feature type="transmembrane region" description="Helical" evidence="7">
    <location>
        <begin position="160"/>
        <end position="179"/>
    </location>
</feature>
<accession>A0A1H7NA61</accession>
<dbReference type="SUPFAM" id="SSF81345">
    <property type="entry name" value="ABC transporter involved in vitamin B12 uptake, BtuC"/>
    <property type="match status" value="1"/>
</dbReference>
<sequence length="311" mass="32068">MAPGSSLRYARNDRAFELNAMLYDLLIGPFAEFDFMRRALVGVIALSVSGAPVGVFLMLRRMSLTGDAMAHAILPGAALGYLVAGFSLPAMTLGGLVAGFTVALAAGAVARLTVLKEDASLAAFYLISLALGVTLVSLRGSAVDLFHVLFGNVLALDDDVLVLLSGVASLTLGVLALAYRPLVLECVDPGFLRSVSRSGGFVHLTFLGLVVVNLVAGFHALGTLLAVGLMMLPAAAARFWTADITRLILLASGFGMASGYIGLVASYAAGSNLPAGPAIILSAGALYLGSLLLGSQGGLARRLLPRAHLQR</sequence>
<dbReference type="PANTHER" id="PTHR30477:SF13">
    <property type="entry name" value="IRON TRANSPORT SYSTEM MEMBRANE PROTEIN HI_0360-RELATED"/>
    <property type="match status" value="1"/>
</dbReference>
<keyword evidence="4 7" id="KW-1133">Transmembrane helix</keyword>
<feature type="transmembrane region" description="Helical" evidence="7">
    <location>
        <begin position="96"/>
        <end position="114"/>
    </location>
</feature>
<dbReference type="Proteomes" id="UP000199664">
    <property type="component" value="Unassembled WGS sequence"/>
</dbReference>
<feature type="transmembrane region" description="Helical" evidence="7">
    <location>
        <begin position="275"/>
        <end position="294"/>
    </location>
</feature>
<dbReference type="GO" id="GO:0055085">
    <property type="term" value="P:transmembrane transport"/>
    <property type="evidence" value="ECO:0007669"/>
    <property type="project" value="InterPro"/>
</dbReference>
<dbReference type="PANTHER" id="PTHR30477">
    <property type="entry name" value="ABC-TRANSPORTER METAL-BINDING PROTEIN"/>
    <property type="match status" value="1"/>
</dbReference>